<keyword evidence="3" id="KW-1185">Reference proteome</keyword>
<proteinExistence type="predicted"/>
<evidence type="ECO:0000313" key="2">
    <source>
        <dbReference type="EMBL" id="OAD62803.1"/>
    </source>
</evidence>
<keyword evidence="1" id="KW-0812">Transmembrane</keyword>
<dbReference type="Proteomes" id="UP000250275">
    <property type="component" value="Unassembled WGS sequence"/>
</dbReference>
<feature type="transmembrane region" description="Helical" evidence="1">
    <location>
        <begin position="76"/>
        <end position="95"/>
    </location>
</feature>
<evidence type="ECO:0000256" key="1">
    <source>
        <dbReference type="SAM" id="Phobius"/>
    </source>
</evidence>
<keyword evidence="1" id="KW-0472">Membrane</keyword>
<sequence>MRGLIVLKNHRQTMLPRGGCVSKDIIIKEILLNGSTIDSAVLHQVNDIDATIYNFIMLILEILSTKPMYCRGRERWTLLTTGCFYRMMLAFLVFVRDLKQTRGIPARSRDGLRPGRDEGAYIEGRRH</sequence>
<organism evidence="2 3">
    <name type="scientific">Eufriesea mexicana</name>
    <dbReference type="NCBI Taxonomy" id="516756"/>
    <lineage>
        <taxon>Eukaryota</taxon>
        <taxon>Metazoa</taxon>
        <taxon>Ecdysozoa</taxon>
        <taxon>Arthropoda</taxon>
        <taxon>Hexapoda</taxon>
        <taxon>Insecta</taxon>
        <taxon>Pterygota</taxon>
        <taxon>Neoptera</taxon>
        <taxon>Endopterygota</taxon>
        <taxon>Hymenoptera</taxon>
        <taxon>Apocrita</taxon>
        <taxon>Aculeata</taxon>
        <taxon>Apoidea</taxon>
        <taxon>Anthophila</taxon>
        <taxon>Apidae</taxon>
        <taxon>Eufriesea</taxon>
    </lineage>
</organism>
<reference evidence="2 3" key="1">
    <citation type="submission" date="2015-07" db="EMBL/GenBank/DDBJ databases">
        <title>The genome of Eufriesea mexicana.</title>
        <authorList>
            <person name="Pan H."/>
            <person name="Kapheim K."/>
        </authorList>
    </citation>
    <scope>NUCLEOTIDE SEQUENCE [LARGE SCALE GENOMIC DNA]</scope>
    <source>
        <strain evidence="2">0111107269</strain>
        <tissue evidence="2">Whole body</tissue>
    </source>
</reference>
<protein>
    <submittedName>
        <fullName evidence="2">Uncharacterized protein</fullName>
    </submittedName>
</protein>
<keyword evidence="1" id="KW-1133">Transmembrane helix</keyword>
<dbReference type="AlphaFoldDB" id="A0A310SX14"/>
<accession>A0A310SX14</accession>
<name>A0A310SX14_9HYME</name>
<gene>
    <name evidence="2" type="ORF">WN48_07470</name>
</gene>
<evidence type="ECO:0000313" key="3">
    <source>
        <dbReference type="Proteomes" id="UP000250275"/>
    </source>
</evidence>
<dbReference type="EMBL" id="KQ759804">
    <property type="protein sequence ID" value="OAD62803.1"/>
    <property type="molecule type" value="Genomic_DNA"/>
</dbReference>